<evidence type="ECO:0000313" key="2">
    <source>
        <dbReference type="EMBL" id="KAF1830381.1"/>
    </source>
</evidence>
<dbReference type="EMBL" id="ML975398">
    <property type="protein sequence ID" value="KAF1830381.1"/>
    <property type="molecule type" value="Genomic_DNA"/>
</dbReference>
<dbReference type="Pfam" id="PF12937">
    <property type="entry name" value="F-box-like"/>
    <property type="match status" value="1"/>
</dbReference>
<evidence type="ECO:0000259" key="1">
    <source>
        <dbReference type="Pfam" id="PF12937"/>
    </source>
</evidence>
<accession>A0A6A5K0X7</accession>
<dbReference type="Proteomes" id="UP000800040">
    <property type="component" value="Unassembled WGS sequence"/>
</dbReference>
<reference evidence="2" key="1">
    <citation type="submission" date="2020-01" db="EMBL/GenBank/DDBJ databases">
        <authorList>
            <consortium name="DOE Joint Genome Institute"/>
            <person name="Haridas S."/>
            <person name="Albert R."/>
            <person name="Binder M."/>
            <person name="Bloem J."/>
            <person name="Labutti K."/>
            <person name="Salamov A."/>
            <person name="Andreopoulos B."/>
            <person name="Baker S.E."/>
            <person name="Barry K."/>
            <person name="Bills G."/>
            <person name="Bluhm B.H."/>
            <person name="Cannon C."/>
            <person name="Castanera R."/>
            <person name="Culley D.E."/>
            <person name="Daum C."/>
            <person name="Ezra D."/>
            <person name="Gonzalez J.B."/>
            <person name="Henrissat B."/>
            <person name="Kuo A."/>
            <person name="Liang C."/>
            <person name="Lipzen A."/>
            <person name="Lutzoni F."/>
            <person name="Magnuson J."/>
            <person name="Mondo S."/>
            <person name="Nolan M."/>
            <person name="Ohm R."/>
            <person name="Pangilinan J."/>
            <person name="Park H.-J."/>
            <person name="Ramirez L."/>
            <person name="Alfaro M."/>
            <person name="Sun H."/>
            <person name="Tritt A."/>
            <person name="Yoshinaga Y."/>
            <person name="Zwiers L.-H."/>
            <person name="Turgeon B.G."/>
            <person name="Goodwin S.B."/>
            <person name="Spatafora J.W."/>
            <person name="Crous P.W."/>
            <person name="Grigoriev I.V."/>
        </authorList>
    </citation>
    <scope>NUCLEOTIDE SEQUENCE</scope>
    <source>
        <strain evidence="2">P77</strain>
    </source>
</reference>
<feature type="domain" description="F-box" evidence="1">
    <location>
        <begin position="31"/>
        <end position="70"/>
    </location>
</feature>
<dbReference type="AlphaFoldDB" id="A0A6A5K0X7"/>
<dbReference type="Gene3D" id="1.20.1280.50">
    <property type="match status" value="1"/>
</dbReference>
<name>A0A6A5K0X7_9PLEO</name>
<gene>
    <name evidence="2" type="ORF">BDW02DRAFT_573077</name>
</gene>
<dbReference type="InterPro" id="IPR036047">
    <property type="entry name" value="F-box-like_dom_sf"/>
</dbReference>
<dbReference type="SUPFAM" id="SSF81383">
    <property type="entry name" value="F-box domain"/>
    <property type="match status" value="1"/>
</dbReference>
<dbReference type="OrthoDB" id="3219396at2759"/>
<proteinExistence type="predicted"/>
<sequence length="444" mass="50794">MFRGVGPLHAPRTTSKARRIIRRSRGPTTTIDDLPNELLLYIGAQFTNLDRNWDLANLALVSKRWRPIAQEWLLKVPRFNITFIDRYMWQLGHRPELLSQVKSLEIWSTSDGRVQRDERGRSKSEYVPIPAPDRITQDKEFMDQCEAIIKYFTRERDGPFRYNSRRWRRALVQDVVPALFGTLLCALPHLRELKLGDAWLLDFPIFASTHSAGAQLRSVPPKGWKHDFLLDALRPLLPQLTLLEVPADMTTMYYPGSARGFFDFTRFENLTEIGVTMRAIQGFVPFGISRPWTLPNPTEMFPPTLELLKISEATHYSANFVKDVCLAKKTAGLPLLRRIEVYHVETLDNTIDDASLVHCLSPIDDVHVACEGAEIALYLYFPPCSMRTWESGGGSPWRLRNEPKALRSGEVACWRKDMGPLGVLEKMGKRVEVEWDADGDAVMV</sequence>
<protein>
    <recommendedName>
        <fullName evidence="1">F-box domain-containing protein</fullName>
    </recommendedName>
</protein>
<organism evidence="2 3">
    <name type="scientific">Decorospora gaudefroyi</name>
    <dbReference type="NCBI Taxonomy" id="184978"/>
    <lineage>
        <taxon>Eukaryota</taxon>
        <taxon>Fungi</taxon>
        <taxon>Dikarya</taxon>
        <taxon>Ascomycota</taxon>
        <taxon>Pezizomycotina</taxon>
        <taxon>Dothideomycetes</taxon>
        <taxon>Pleosporomycetidae</taxon>
        <taxon>Pleosporales</taxon>
        <taxon>Pleosporineae</taxon>
        <taxon>Pleosporaceae</taxon>
        <taxon>Decorospora</taxon>
    </lineage>
</organism>
<dbReference type="CDD" id="cd09917">
    <property type="entry name" value="F-box_SF"/>
    <property type="match status" value="1"/>
</dbReference>
<evidence type="ECO:0000313" key="3">
    <source>
        <dbReference type="Proteomes" id="UP000800040"/>
    </source>
</evidence>
<dbReference type="InterPro" id="IPR001810">
    <property type="entry name" value="F-box_dom"/>
</dbReference>
<keyword evidence="3" id="KW-1185">Reference proteome</keyword>